<evidence type="ECO:0000313" key="3">
    <source>
        <dbReference type="Proteomes" id="UP000580568"/>
    </source>
</evidence>
<dbReference type="InterPro" id="IPR014922">
    <property type="entry name" value="YdhG-like"/>
</dbReference>
<dbReference type="SUPFAM" id="SSF159888">
    <property type="entry name" value="YdhG-like"/>
    <property type="match status" value="1"/>
</dbReference>
<keyword evidence="3" id="KW-1185">Reference proteome</keyword>
<dbReference type="RefSeq" id="WP_183277595.1">
    <property type="nucleotide sequence ID" value="NZ_BLZR01000001.1"/>
</dbReference>
<reference evidence="2 3" key="1">
    <citation type="submission" date="2020-07" db="EMBL/GenBank/DDBJ databases">
        <title>A new beta-1,3-glucan-decomposing anaerobic bacterium isolated from anoxic soil subjected to biological soil disinfestation.</title>
        <authorList>
            <person name="Ueki A."/>
            <person name="Tonouchi A."/>
        </authorList>
    </citation>
    <scope>NUCLEOTIDE SEQUENCE [LARGE SCALE GENOMIC DNA]</scope>
    <source>
        <strain evidence="2 3">TW1</strain>
    </source>
</reference>
<dbReference type="AlphaFoldDB" id="A0A6V8SG43"/>
<organism evidence="2 3">
    <name type="scientific">Clostridium fungisolvens</name>
    <dbReference type="NCBI Taxonomy" id="1604897"/>
    <lineage>
        <taxon>Bacteria</taxon>
        <taxon>Bacillati</taxon>
        <taxon>Bacillota</taxon>
        <taxon>Clostridia</taxon>
        <taxon>Eubacteriales</taxon>
        <taxon>Clostridiaceae</taxon>
        <taxon>Clostridium</taxon>
    </lineage>
</organism>
<evidence type="ECO:0000313" key="2">
    <source>
        <dbReference type="EMBL" id="GFP76147.1"/>
    </source>
</evidence>
<feature type="domain" description="YdhG-like" evidence="1">
    <location>
        <begin position="23"/>
        <end position="114"/>
    </location>
</feature>
<dbReference type="Pfam" id="PF08818">
    <property type="entry name" value="DUF1801"/>
    <property type="match status" value="1"/>
</dbReference>
<gene>
    <name evidence="2" type="ORF">bsdtw1_02245</name>
</gene>
<dbReference type="Proteomes" id="UP000580568">
    <property type="component" value="Unassembled WGS sequence"/>
</dbReference>
<dbReference type="EMBL" id="BLZR01000001">
    <property type="protein sequence ID" value="GFP76147.1"/>
    <property type="molecule type" value="Genomic_DNA"/>
</dbReference>
<accession>A0A6V8SG43</accession>
<sequence>MEESKKTIESIDEYISSCPSEVQEVLENLRKVIKEAAPEATEKISYQMPTFFLYGNLVHFAAFKNHIGFYPTSSGIEAFKHELTQYKSSKGAVQFPKSEPLPYELVSKIVKYRVVENIKKAEEKATRKKK</sequence>
<name>A0A6V8SG43_9CLOT</name>
<dbReference type="Gene3D" id="3.90.1150.200">
    <property type="match status" value="1"/>
</dbReference>
<comment type="caution">
    <text evidence="2">The sequence shown here is derived from an EMBL/GenBank/DDBJ whole genome shotgun (WGS) entry which is preliminary data.</text>
</comment>
<proteinExistence type="predicted"/>
<evidence type="ECO:0000259" key="1">
    <source>
        <dbReference type="Pfam" id="PF08818"/>
    </source>
</evidence>
<protein>
    <recommendedName>
        <fullName evidence="1">YdhG-like domain-containing protein</fullName>
    </recommendedName>
</protein>